<accession>C5K6A5</accession>
<name>C5K6A5_PERM5</name>
<reference evidence="1 2" key="1">
    <citation type="submission" date="2008-07" db="EMBL/GenBank/DDBJ databases">
        <authorList>
            <person name="El-Sayed N."/>
            <person name="Caler E."/>
            <person name="Inman J."/>
            <person name="Amedeo P."/>
            <person name="Hass B."/>
            <person name="Wortman J."/>
        </authorList>
    </citation>
    <scope>NUCLEOTIDE SEQUENCE [LARGE SCALE GENOMIC DNA]</scope>
    <source>
        <strain evidence="2">ATCC 50983 / TXsc</strain>
    </source>
</reference>
<evidence type="ECO:0000313" key="1">
    <source>
        <dbReference type="EMBL" id="EER19825.1"/>
    </source>
</evidence>
<dbReference type="InParanoid" id="C5K6A5"/>
<proteinExistence type="predicted"/>
<dbReference type="AlphaFoldDB" id="C5K6A5"/>
<sequence>MAPPDVRGRLTLDCLRLLGWEVRVLGCCFRCMIKM</sequence>
<dbReference type="RefSeq" id="XP_002788029.1">
    <property type="nucleotide sequence ID" value="XM_002787983.1"/>
</dbReference>
<organism evidence="2">
    <name type="scientific">Perkinsus marinus (strain ATCC 50983 / TXsc)</name>
    <dbReference type="NCBI Taxonomy" id="423536"/>
    <lineage>
        <taxon>Eukaryota</taxon>
        <taxon>Sar</taxon>
        <taxon>Alveolata</taxon>
        <taxon>Perkinsozoa</taxon>
        <taxon>Perkinsea</taxon>
        <taxon>Perkinsida</taxon>
        <taxon>Perkinsidae</taxon>
        <taxon>Perkinsus</taxon>
    </lineage>
</organism>
<protein>
    <submittedName>
        <fullName evidence="1">Uncharacterized protein</fullName>
    </submittedName>
</protein>
<dbReference type="EMBL" id="GG670888">
    <property type="protein sequence ID" value="EER19825.1"/>
    <property type="molecule type" value="Genomic_DNA"/>
</dbReference>
<dbReference type="GeneID" id="9058337"/>
<gene>
    <name evidence="1" type="ORF">Pmar_PMAR006717</name>
</gene>
<feature type="non-terminal residue" evidence="1">
    <location>
        <position position="35"/>
    </location>
</feature>
<keyword evidence="2" id="KW-1185">Reference proteome</keyword>
<evidence type="ECO:0000313" key="2">
    <source>
        <dbReference type="Proteomes" id="UP000007800"/>
    </source>
</evidence>
<dbReference type="Proteomes" id="UP000007800">
    <property type="component" value="Unassembled WGS sequence"/>
</dbReference>